<accession>A0A6A5WWW2</accession>
<evidence type="ECO:0000313" key="1">
    <source>
        <dbReference type="EMBL" id="KAF2006212.1"/>
    </source>
</evidence>
<organism evidence="1 2">
    <name type="scientific">Amniculicola lignicola CBS 123094</name>
    <dbReference type="NCBI Taxonomy" id="1392246"/>
    <lineage>
        <taxon>Eukaryota</taxon>
        <taxon>Fungi</taxon>
        <taxon>Dikarya</taxon>
        <taxon>Ascomycota</taxon>
        <taxon>Pezizomycotina</taxon>
        <taxon>Dothideomycetes</taxon>
        <taxon>Pleosporomycetidae</taxon>
        <taxon>Pleosporales</taxon>
        <taxon>Amniculicolaceae</taxon>
        <taxon>Amniculicola</taxon>
    </lineage>
</organism>
<name>A0A6A5WWW2_9PLEO</name>
<proteinExistence type="predicted"/>
<dbReference type="EMBL" id="ML977560">
    <property type="protein sequence ID" value="KAF2006212.1"/>
    <property type="molecule type" value="Genomic_DNA"/>
</dbReference>
<evidence type="ECO:0000313" key="2">
    <source>
        <dbReference type="Proteomes" id="UP000799779"/>
    </source>
</evidence>
<dbReference type="AlphaFoldDB" id="A0A6A5WWW2"/>
<reference evidence="1" key="1">
    <citation type="journal article" date="2020" name="Stud. Mycol.">
        <title>101 Dothideomycetes genomes: a test case for predicting lifestyles and emergence of pathogens.</title>
        <authorList>
            <person name="Haridas S."/>
            <person name="Albert R."/>
            <person name="Binder M."/>
            <person name="Bloem J."/>
            <person name="Labutti K."/>
            <person name="Salamov A."/>
            <person name="Andreopoulos B."/>
            <person name="Baker S."/>
            <person name="Barry K."/>
            <person name="Bills G."/>
            <person name="Bluhm B."/>
            <person name="Cannon C."/>
            <person name="Castanera R."/>
            <person name="Culley D."/>
            <person name="Daum C."/>
            <person name="Ezra D."/>
            <person name="Gonzalez J."/>
            <person name="Henrissat B."/>
            <person name="Kuo A."/>
            <person name="Liang C."/>
            <person name="Lipzen A."/>
            <person name="Lutzoni F."/>
            <person name="Magnuson J."/>
            <person name="Mondo S."/>
            <person name="Nolan M."/>
            <person name="Ohm R."/>
            <person name="Pangilinan J."/>
            <person name="Park H.-J."/>
            <person name="Ramirez L."/>
            <person name="Alfaro M."/>
            <person name="Sun H."/>
            <person name="Tritt A."/>
            <person name="Yoshinaga Y."/>
            <person name="Zwiers L.-H."/>
            <person name="Turgeon B."/>
            <person name="Goodwin S."/>
            <person name="Spatafora J."/>
            <person name="Crous P."/>
            <person name="Grigoriev I."/>
        </authorList>
    </citation>
    <scope>NUCLEOTIDE SEQUENCE</scope>
    <source>
        <strain evidence="1">CBS 123094</strain>
    </source>
</reference>
<gene>
    <name evidence="1" type="ORF">P154DRAFT_517882</name>
</gene>
<feature type="non-terminal residue" evidence="1">
    <location>
        <position position="228"/>
    </location>
</feature>
<keyword evidence="2" id="KW-1185">Reference proteome</keyword>
<sequence>MRSKNPRELHALFRSKKVDLISAQTGKMCAKAVSVRLLDFFCGTNHIRERISWNKDAANKLAIGGEGSGSHDIGEGIKSIMTYLQDACLLYRESEGVEFPVEILGEFRPRLGIWAGMSTMRACRVLNLLGDAWRVERALVEQVAKLPIGVAMVKAVVGFYGPFGFDKKTNSQDSRVGDAVVWAVIKTMVVGVKGPTEKHRANAHALREMLQEEKMQPVRELVDEWEKH</sequence>
<dbReference type="Proteomes" id="UP000799779">
    <property type="component" value="Unassembled WGS sequence"/>
</dbReference>
<protein>
    <submittedName>
        <fullName evidence="1">Uncharacterized protein</fullName>
    </submittedName>
</protein>